<evidence type="ECO:0000313" key="1">
    <source>
        <dbReference type="EMBL" id="KAE9309671.1"/>
    </source>
</evidence>
<dbReference type="AlphaFoldDB" id="A0A6A4DMZ5"/>
<proteinExistence type="predicted"/>
<dbReference type="Proteomes" id="UP000434957">
    <property type="component" value="Unassembled WGS sequence"/>
</dbReference>
<dbReference type="EMBL" id="QXFT01001820">
    <property type="protein sequence ID" value="KAE9309671.1"/>
    <property type="molecule type" value="Genomic_DNA"/>
</dbReference>
<reference evidence="1 2" key="1">
    <citation type="submission" date="2018-08" db="EMBL/GenBank/DDBJ databases">
        <title>Genomic investigation of the strawberry pathogen Phytophthora fragariae indicates pathogenicity is determined by transcriptional variation in three key races.</title>
        <authorList>
            <person name="Adams T.M."/>
            <person name="Armitage A.D."/>
            <person name="Sobczyk M.K."/>
            <person name="Bates H.J."/>
            <person name="Dunwell J.M."/>
            <person name="Nellist C.F."/>
            <person name="Harrison R.J."/>
        </authorList>
    </citation>
    <scope>NUCLEOTIDE SEQUENCE [LARGE SCALE GENOMIC DNA]</scope>
    <source>
        <strain evidence="1 2">SCRP333</strain>
    </source>
</reference>
<gene>
    <name evidence="1" type="ORF">PR003_g20461</name>
</gene>
<organism evidence="1 2">
    <name type="scientific">Phytophthora rubi</name>
    <dbReference type="NCBI Taxonomy" id="129364"/>
    <lineage>
        <taxon>Eukaryota</taxon>
        <taxon>Sar</taxon>
        <taxon>Stramenopiles</taxon>
        <taxon>Oomycota</taxon>
        <taxon>Peronosporomycetes</taxon>
        <taxon>Peronosporales</taxon>
        <taxon>Peronosporaceae</taxon>
        <taxon>Phytophthora</taxon>
    </lineage>
</organism>
<protein>
    <submittedName>
        <fullName evidence="1">Uncharacterized protein</fullName>
    </submittedName>
</protein>
<evidence type="ECO:0000313" key="2">
    <source>
        <dbReference type="Proteomes" id="UP000434957"/>
    </source>
</evidence>
<comment type="caution">
    <text evidence="1">The sequence shown here is derived from an EMBL/GenBank/DDBJ whole genome shotgun (WGS) entry which is preliminary data.</text>
</comment>
<name>A0A6A4DMZ5_9STRA</name>
<accession>A0A6A4DMZ5</accession>
<keyword evidence="2" id="KW-1185">Reference proteome</keyword>
<sequence>MIPDSSRQSPACTHTPVQPPPPLLVGLCKMLGYCDGPVSVDEVPLAPVRQVLPLPLLAVLFAQLGHYHDPHHFQFSGLSFKTQDRRETCGDWERTTRRVRGY</sequence>